<accession>A0A8T1CVS7</accession>
<dbReference type="EMBL" id="RCMV01002776">
    <property type="protein sequence ID" value="KAG3201245.1"/>
    <property type="molecule type" value="Genomic_DNA"/>
</dbReference>
<dbReference type="Gene3D" id="3.40.50.150">
    <property type="entry name" value="Vaccinia Virus protein VP39"/>
    <property type="match status" value="1"/>
</dbReference>
<sequence length="109" mass="12568">MKFQERAPLSCKDVRDIRLSIEAPFADATIVFWNNLLFQQDVIELVKEDLCAMANIRFLMSGVNMCPRHRALCLNRFCLAFDAVKVIDVPCSWKASHLRMFIYKSTHSG</sequence>
<protein>
    <recommendedName>
        <fullName evidence="4">S-adenosyl-L-methionine-dependent methyltransferase</fullName>
    </recommendedName>
</protein>
<comment type="caution">
    <text evidence="1">The sequence shown here is derived from an EMBL/GenBank/DDBJ whole genome shotgun (WGS) entry which is preliminary data.</text>
</comment>
<dbReference type="EMBL" id="RCMK01000416">
    <property type="protein sequence ID" value="KAG2930001.1"/>
    <property type="molecule type" value="Genomic_DNA"/>
</dbReference>
<name>A0A8T1CVS7_9STRA</name>
<dbReference type="VEuPathDB" id="FungiDB:PC110_g5654"/>
<organism evidence="1 3">
    <name type="scientific">Phytophthora cactorum</name>
    <dbReference type="NCBI Taxonomy" id="29920"/>
    <lineage>
        <taxon>Eukaryota</taxon>
        <taxon>Sar</taxon>
        <taxon>Stramenopiles</taxon>
        <taxon>Oomycota</taxon>
        <taxon>Peronosporomycetes</taxon>
        <taxon>Peronosporales</taxon>
        <taxon>Peronosporaceae</taxon>
        <taxon>Phytophthora</taxon>
    </lineage>
</organism>
<evidence type="ECO:0000313" key="3">
    <source>
        <dbReference type="Proteomes" id="UP000736787"/>
    </source>
</evidence>
<dbReference type="AlphaFoldDB" id="A0A8T1CVS7"/>
<gene>
    <name evidence="1" type="ORF">PC117_g13859</name>
    <name evidence="2" type="ORF">PC129_g23578</name>
</gene>
<evidence type="ECO:0000313" key="1">
    <source>
        <dbReference type="EMBL" id="KAG2930001.1"/>
    </source>
</evidence>
<reference evidence="1" key="1">
    <citation type="submission" date="2018-10" db="EMBL/GenBank/DDBJ databases">
        <title>Effector identification in a new, highly contiguous assembly of the strawberry crown rot pathogen Phytophthora cactorum.</title>
        <authorList>
            <person name="Armitage A.D."/>
            <person name="Nellist C.F."/>
            <person name="Bates H."/>
            <person name="Vickerstaff R.J."/>
            <person name="Harrison R.J."/>
        </authorList>
    </citation>
    <scope>NUCLEOTIDE SEQUENCE</scope>
    <source>
        <strain evidence="1">4040</strain>
        <strain evidence="2">P421</strain>
    </source>
</reference>
<evidence type="ECO:0000313" key="2">
    <source>
        <dbReference type="EMBL" id="KAG3201245.1"/>
    </source>
</evidence>
<dbReference type="InterPro" id="IPR029063">
    <property type="entry name" value="SAM-dependent_MTases_sf"/>
</dbReference>
<dbReference type="Proteomes" id="UP000736787">
    <property type="component" value="Unassembled WGS sequence"/>
</dbReference>
<evidence type="ECO:0008006" key="4">
    <source>
        <dbReference type="Google" id="ProtNLM"/>
    </source>
</evidence>
<dbReference type="Proteomes" id="UP000760860">
    <property type="component" value="Unassembled WGS sequence"/>
</dbReference>
<proteinExistence type="predicted"/>